<feature type="region of interest" description="Disordered" evidence="1">
    <location>
        <begin position="166"/>
        <end position="195"/>
    </location>
</feature>
<proteinExistence type="predicted"/>
<keyword evidence="3" id="KW-1185">Reference proteome</keyword>
<gene>
    <name evidence="2" type="ORF">PG996_009073</name>
</gene>
<dbReference type="EMBL" id="JAQQWM010000006">
    <property type="protein sequence ID" value="KAK8059143.1"/>
    <property type="molecule type" value="Genomic_DNA"/>
</dbReference>
<protein>
    <submittedName>
        <fullName evidence="2">Uncharacterized protein</fullName>
    </submittedName>
</protein>
<evidence type="ECO:0000313" key="2">
    <source>
        <dbReference type="EMBL" id="KAK8059143.1"/>
    </source>
</evidence>
<comment type="caution">
    <text evidence="2">The sequence shown here is derived from an EMBL/GenBank/DDBJ whole genome shotgun (WGS) entry which is preliminary data.</text>
</comment>
<accession>A0ABR1UJP7</accession>
<reference evidence="2 3" key="1">
    <citation type="submission" date="2023-01" db="EMBL/GenBank/DDBJ databases">
        <title>Analysis of 21 Apiospora genomes using comparative genomics revels a genus with tremendous synthesis potential of carbohydrate active enzymes and secondary metabolites.</title>
        <authorList>
            <person name="Sorensen T."/>
        </authorList>
    </citation>
    <scope>NUCLEOTIDE SEQUENCE [LARGE SCALE GENOMIC DNA]</scope>
    <source>
        <strain evidence="2 3">CBS 83171</strain>
    </source>
</reference>
<evidence type="ECO:0000256" key="1">
    <source>
        <dbReference type="SAM" id="MobiDB-lite"/>
    </source>
</evidence>
<evidence type="ECO:0000313" key="3">
    <source>
        <dbReference type="Proteomes" id="UP001446871"/>
    </source>
</evidence>
<dbReference type="Proteomes" id="UP001446871">
    <property type="component" value="Unassembled WGS sequence"/>
</dbReference>
<organism evidence="2 3">
    <name type="scientific">Apiospora saccharicola</name>
    <dbReference type="NCBI Taxonomy" id="335842"/>
    <lineage>
        <taxon>Eukaryota</taxon>
        <taxon>Fungi</taxon>
        <taxon>Dikarya</taxon>
        <taxon>Ascomycota</taxon>
        <taxon>Pezizomycotina</taxon>
        <taxon>Sordariomycetes</taxon>
        <taxon>Xylariomycetidae</taxon>
        <taxon>Amphisphaeriales</taxon>
        <taxon>Apiosporaceae</taxon>
        <taxon>Apiospora</taxon>
    </lineage>
</organism>
<sequence>MGTHLFPVRLPFPSQLKLLMHLQHLLEHACYGFATQRLPKDLQPLGCDCPEEIELNHWVDLLSRRSEVLQAKPGEKPLDRLCSSVANIRHNAVHRRHLTAAEVEIFFCDAEEFAERLGDTAATQAIALMRCEIQRTAEDLEEKAGTVSNQLHMTMQSIYAEREQLRKREDEALSKMDQEHSETKQKLEQTRKVKL</sequence>
<name>A0ABR1UJP7_9PEZI</name>